<feature type="domain" description="Signal transduction histidine kinase internal region" evidence="2">
    <location>
        <begin position="360"/>
        <end position="438"/>
    </location>
</feature>
<sequence length="566" mass="64526">MQKKNKIIKVARLKISENNTIVILFIIIGLLCASMFTSIILERKSTKILSSYIMQILAKYTLGINDEISDSIKIVAAQINSIQYILQTSSNETIRDELMRITRSNNIIRNAVAVKKKSKEARADGTLNRTDDARSDAAVPAVNSTDYVYISTISVNDENAFVRYRPFVSAMIDPMLPNGYPVLLSPYIEIMGFTTVLPCLVKDKLNDIYVFFEVNTLYMLQNMKNFRRSALLKNYLPESINIYNSDGVLIETTDNIKRKKIPTLQTDDIFSQFNSYDSSLELFTYKTKNSIWMMEKGSDIGLSAAVCIPADFISKNTVTIRFAIFFITLLSNIAILLTLLTTFEVAKNNQRFAVMQTETRFNTLQNKMRPHLFFNTLDNIVCAIEENDSRGALDCIRALSYILQIDLRDNEDEIVMAKQVRYIHSYVNLQEVRYKGKFGFTMDIDLGKYDMDSLKLLKFCVQPLVENCFVHSVHQGRQFTNISVTYKVTDKVSVIVFNDGDPLPEKKRNELRKSLKTAAKLDASHIGLVSINERIKLKYGKKYGLDVLPVPSGFKVRVRLPVLTQQ</sequence>
<dbReference type="InterPro" id="IPR010559">
    <property type="entry name" value="Sig_transdc_His_kin_internal"/>
</dbReference>
<evidence type="ECO:0000259" key="2">
    <source>
        <dbReference type="Pfam" id="PF06580"/>
    </source>
</evidence>
<dbReference type="InterPro" id="IPR036890">
    <property type="entry name" value="HATPase_C_sf"/>
</dbReference>
<proteinExistence type="predicted"/>
<dbReference type="Pfam" id="PF06580">
    <property type="entry name" value="His_kinase"/>
    <property type="match status" value="1"/>
</dbReference>
<dbReference type="GO" id="GO:0000155">
    <property type="term" value="F:phosphorelay sensor kinase activity"/>
    <property type="evidence" value="ECO:0007669"/>
    <property type="project" value="InterPro"/>
</dbReference>
<reference evidence="3" key="2">
    <citation type="journal article" date="2021" name="Microbiol. Resour. Announc.">
        <title>Complete Genome Sequences of Three Human Oral Treponema parvum Isolates.</title>
        <authorList>
            <person name="Zeng H."/>
            <person name="Watt R.M."/>
        </authorList>
    </citation>
    <scope>NUCLEOTIDE SEQUENCE</scope>
    <source>
        <strain evidence="3">ATCC 700773</strain>
    </source>
</reference>
<accession>A0A975EXQ4</accession>
<keyword evidence="3" id="KW-0808">Transferase</keyword>
<dbReference type="Gene3D" id="3.30.565.10">
    <property type="entry name" value="Histidine kinase-like ATPase, C-terminal domain"/>
    <property type="match status" value="1"/>
</dbReference>
<protein>
    <submittedName>
        <fullName evidence="3">Histidine kinase</fullName>
    </submittedName>
</protein>
<evidence type="ECO:0000313" key="3">
    <source>
        <dbReference type="EMBL" id="QTQ10940.1"/>
    </source>
</evidence>
<feature type="transmembrane region" description="Helical" evidence="1">
    <location>
        <begin position="322"/>
        <end position="343"/>
    </location>
</feature>
<dbReference type="Proteomes" id="UP000671995">
    <property type="component" value="Chromosome"/>
</dbReference>
<gene>
    <name evidence="3" type="ORF">HRI96_01255</name>
</gene>
<keyword evidence="1" id="KW-1133">Transmembrane helix</keyword>
<dbReference type="SUPFAM" id="SSF55874">
    <property type="entry name" value="ATPase domain of HSP90 chaperone/DNA topoisomerase II/histidine kinase"/>
    <property type="match status" value="1"/>
</dbReference>
<name>A0A975EXQ4_9SPIR</name>
<keyword evidence="1" id="KW-0812">Transmembrane</keyword>
<dbReference type="InterPro" id="IPR050640">
    <property type="entry name" value="Bact_2-comp_sensor_kinase"/>
</dbReference>
<evidence type="ECO:0000313" key="4">
    <source>
        <dbReference type="Proteomes" id="UP000671995"/>
    </source>
</evidence>
<dbReference type="AlphaFoldDB" id="A0A975EXQ4"/>
<dbReference type="EMBL" id="CP054257">
    <property type="protein sequence ID" value="QTQ10940.1"/>
    <property type="molecule type" value="Genomic_DNA"/>
</dbReference>
<organism evidence="3 4">
    <name type="scientific">Treponema parvum</name>
    <dbReference type="NCBI Taxonomy" id="138851"/>
    <lineage>
        <taxon>Bacteria</taxon>
        <taxon>Pseudomonadati</taxon>
        <taxon>Spirochaetota</taxon>
        <taxon>Spirochaetia</taxon>
        <taxon>Spirochaetales</taxon>
        <taxon>Treponemataceae</taxon>
        <taxon>Treponema</taxon>
    </lineage>
</organism>
<dbReference type="PANTHER" id="PTHR34220:SF7">
    <property type="entry name" value="SENSOR HISTIDINE KINASE YPDA"/>
    <property type="match status" value="1"/>
</dbReference>
<feature type="transmembrane region" description="Helical" evidence="1">
    <location>
        <begin position="21"/>
        <end position="41"/>
    </location>
</feature>
<dbReference type="RefSeq" id="WP_210117733.1">
    <property type="nucleotide sequence ID" value="NZ_CP054257.1"/>
</dbReference>
<dbReference type="PANTHER" id="PTHR34220">
    <property type="entry name" value="SENSOR HISTIDINE KINASE YPDA"/>
    <property type="match status" value="1"/>
</dbReference>
<keyword evidence="3" id="KW-0418">Kinase</keyword>
<keyword evidence="1" id="KW-0472">Membrane</keyword>
<reference evidence="3" key="1">
    <citation type="submission" date="2020-05" db="EMBL/GenBank/DDBJ databases">
        <authorList>
            <person name="Zeng H."/>
            <person name="Chan Y.K."/>
            <person name="Watt R.M."/>
        </authorList>
    </citation>
    <scope>NUCLEOTIDE SEQUENCE</scope>
    <source>
        <strain evidence="3">ATCC 700773</strain>
    </source>
</reference>
<evidence type="ECO:0000256" key="1">
    <source>
        <dbReference type="SAM" id="Phobius"/>
    </source>
</evidence>
<dbReference type="GO" id="GO:0016020">
    <property type="term" value="C:membrane"/>
    <property type="evidence" value="ECO:0007669"/>
    <property type="project" value="InterPro"/>
</dbReference>